<dbReference type="RefSeq" id="WP_184383353.1">
    <property type="nucleotide sequence ID" value="NZ_JACIDJ010000002.1"/>
</dbReference>
<keyword evidence="2" id="KW-0472">Membrane</keyword>
<keyword evidence="2" id="KW-1133">Transmembrane helix</keyword>
<evidence type="ECO:0008006" key="5">
    <source>
        <dbReference type="Google" id="ProtNLM"/>
    </source>
</evidence>
<dbReference type="Proteomes" id="UP000553193">
    <property type="component" value="Unassembled WGS sequence"/>
</dbReference>
<feature type="compositionally biased region" description="Low complexity" evidence="1">
    <location>
        <begin position="191"/>
        <end position="200"/>
    </location>
</feature>
<feature type="region of interest" description="Disordered" evidence="1">
    <location>
        <begin position="55"/>
        <end position="254"/>
    </location>
</feature>
<evidence type="ECO:0000256" key="1">
    <source>
        <dbReference type="SAM" id="MobiDB-lite"/>
    </source>
</evidence>
<accession>A0A840A883</accession>
<gene>
    <name evidence="3" type="ORF">GGQ83_001715</name>
</gene>
<proteinExistence type="predicted"/>
<name>A0A840A883_9PROT</name>
<dbReference type="AlphaFoldDB" id="A0A840A883"/>
<feature type="transmembrane region" description="Helical" evidence="2">
    <location>
        <begin position="12"/>
        <end position="33"/>
    </location>
</feature>
<evidence type="ECO:0000313" key="4">
    <source>
        <dbReference type="Proteomes" id="UP000553193"/>
    </source>
</evidence>
<keyword evidence="4" id="KW-1185">Reference proteome</keyword>
<dbReference type="Gene3D" id="3.30.1150.10">
    <property type="match status" value="1"/>
</dbReference>
<keyword evidence="2" id="KW-0812">Transmembrane</keyword>
<comment type="caution">
    <text evidence="3">The sequence shown here is derived from an EMBL/GenBank/DDBJ whole genome shotgun (WGS) entry which is preliminary data.</text>
</comment>
<dbReference type="EMBL" id="JACIDJ010000002">
    <property type="protein sequence ID" value="MBB3898278.1"/>
    <property type="molecule type" value="Genomic_DNA"/>
</dbReference>
<protein>
    <recommendedName>
        <fullName evidence="5">Cell division and transport-associated protein TolA</fullName>
    </recommendedName>
</protein>
<reference evidence="3 4" key="1">
    <citation type="submission" date="2020-08" db="EMBL/GenBank/DDBJ databases">
        <title>Genomic Encyclopedia of Type Strains, Phase IV (KMG-IV): sequencing the most valuable type-strain genomes for metagenomic binning, comparative biology and taxonomic classification.</title>
        <authorList>
            <person name="Goeker M."/>
        </authorList>
    </citation>
    <scope>NUCLEOTIDE SEQUENCE [LARGE SCALE GENOMIC DNA]</scope>
    <source>
        <strain evidence="3 4">DSM 19979</strain>
    </source>
</reference>
<evidence type="ECO:0000256" key="2">
    <source>
        <dbReference type="SAM" id="Phobius"/>
    </source>
</evidence>
<feature type="compositionally biased region" description="Pro residues" evidence="1">
    <location>
        <begin position="90"/>
        <end position="190"/>
    </location>
</feature>
<evidence type="ECO:0000313" key="3">
    <source>
        <dbReference type="EMBL" id="MBB3898278.1"/>
    </source>
</evidence>
<sequence>MPLGTTEEGRFRLWVGASLALHLALLGLALVQFDSRRLEEPRETAIAVELIAPAQVAQGDEPAPSPAPPQNVPQPPTPEPPAPEVTQATPSPPPPPPPPPPAPAASAAPPAPTPPAPTVMLPAPPPPTPTPPAPAATPPTPATPTPPTPAPAPTPPRPATPPPPPAAARPTPAPPLPTPPPPTPPPPQPAQTPGTGRTPPVARPEERSQSVLNTLERLRQQQQQQEPPRARPSPPQGAPQRGGGAPTGSAPLTAGERTGIADRIAECWVVDAGAPNLRDIIVELRVQVDAQGIVRVVTPNGAVPSDPRARMVFEAARRALLDPRCNPMPLPPDRLAALRDAVFRFNPRDVGMR</sequence>
<organism evidence="3 4">
    <name type="scientific">Roseococcus suduntuyensis</name>
    <dbReference type="NCBI Taxonomy" id="455361"/>
    <lineage>
        <taxon>Bacteria</taxon>
        <taxon>Pseudomonadati</taxon>
        <taxon>Pseudomonadota</taxon>
        <taxon>Alphaproteobacteria</taxon>
        <taxon>Acetobacterales</taxon>
        <taxon>Roseomonadaceae</taxon>
        <taxon>Roseococcus</taxon>
    </lineage>
</organism>
<feature type="compositionally biased region" description="Pro residues" evidence="1">
    <location>
        <begin position="63"/>
        <end position="83"/>
    </location>
</feature>